<evidence type="ECO:0000256" key="2">
    <source>
        <dbReference type="SAM" id="SignalP"/>
    </source>
</evidence>
<feature type="chain" id="PRO_5029015919" evidence="2">
    <location>
        <begin position="29"/>
        <end position="212"/>
    </location>
</feature>
<organism evidence="3 4">
    <name type="scientific">Diaphorobacter aerolatus</name>
    <dbReference type="NCBI Taxonomy" id="1288495"/>
    <lineage>
        <taxon>Bacteria</taxon>
        <taxon>Pseudomonadati</taxon>
        <taxon>Pseudomonadota</taxon>
        <taxon>Betaproteobacteria</taxon>
        <taxon>Burkholderiales</taxon>
        <taxon>Comamonadaceae</taxon>
        <taxon>Diaphorobacter</taxon>
    </lineage>
</organism>
<evidence type="ECO:0000256" key="1">
    <source>
        <dbReference type="SAM" id="MobiDB-lite"/>
    </source>
</evidence>
<dbReference type="KEGG" id="daer:H9K75_13055"/>
<feature type="signal peptide" evidence="2">
    <location>
        <begin position="1"/>
        <end position="28"/>
    </location>
</feature>
<dbReference type="InterPro" id="IPR012899">
    <property type="entry name" value="LTXXQ"/>
</dbReference>
<sequence>MARFTTRTFAATALATAMFAVSAGSAFAQAAAPAEVAPAASAPAPAGAKSGERGQRMTPEQRQDRMAKRADAFKQKLKITADQEPAWNAFQQSMQPNKDRADQARLDRKEMDKLTTPERIDRMRAMHAQRSAEMDRRGEAVKTFYATLKPEQQKVFDEESKRMMHRFGHGGEHGHHKGGEHRRGGHDGKHHQQRQQGKSAAPATPAVPTPVQ</sequence>
<dbReference type="RefSeq" id="WP_187723007.1">
    <property type="nucleotide sequence ID" value="NZ_CP060783.1"/>
</dbReference>
<keyword evidence="2" id="KW-0732">Signal</keyword>
<feature type="compositionally biased region" description="Basic residues" evidence="1">
    <location>
        <begin position="163"/>
        <end position="180"/>
    </location>
</feature>
<dbReference type="EMBL" id="CP060783">
    <property type="protein sequence ID" value="QNP47294.1"/>
    <property type="molecule type" value="Genomic_DNA"/>
</dbReference>
<feature type="region of interest" description="Disordered" evidence="1">
    <location>
        <begin position="159"/>
        <end position="212"/>
    </location>
</feature>
<name>A0A7H0GG78_9BURK</name>
<dbReference type="Proteomes" id="UP000516028">
    <property type="component" value="Chromosome"/>
</dbReference>
<dbReference type="GO" id="GO:0042597">
    <property type="term" value="C:periplasmic space"/>
    <property type="evidence" value="ECO:0007669"/>
    <property type="project" value="InterPro"/>
</dbReference>
<keyword evidence="4" id="KW-1185">Reference proteome</keyword>
<evidence type="ECO:0000313" key="4">
    <source>
        <dbReference type="Proteomes" id="UP000516028"/>
    </source>
</evidence>
<evidence type="ECO:0000313" key="3">
    <source>
        <dbReference type="EMBL" id="QNP47294.1"/>
    </source>
</evidence>
<dbReference type="Pfam" id="PF07813">
    <property type="entry name" value="LTXXQ"/>
    <property type="match status" value="1"/>
</dbReference>
<gene>
    <name evidence="3" type="ORF">H9K75_13055</name>
</gene>
<feature type="compositionally biased region" description="Low complexity" evidence="1">
    <location>
        <begin position="194"/>
        <end position="204"/>
    </location>
</feature>
<feature type="compositionally biased region" description="Basic and acidic residues" evidence="1">
    <location>
        <begin position="50"/>
        <end position="70"/>
    </location>
</feature>
<protein>
    <submittedName>
        <fullName evidence="3">Spy/CpxP family protein refolding chaperone</fullName>
    </submittedName>
</protein>
<dbReference type="AlphaFoldDB" id="A0A7H0GG78"/>
<proteinExistence type="predicted"/>
<feature type="region of interest" description="Disordered" evidence="1">
    <location>
        <begin position="31"/>
        <end position="70"/>
    </location>
</feature>
<accession>A0A7H0GG78</accession>
<reference evidence="3 4" key="1">
    <citation type="submission" date="2020-08" db="EMBL/GenBank/DDBJ databases">
        <title>Genome sequence of Diaphorobacter aerolatus KACC 16536T.</title>
        <authorList>
            <person name="Hyun D.-W."/>
            <person name="Bae J.-W."/>
        </authorList>
    </citation>
    <scope>NUCLEOTIDE SEQUENCE [LARGE SCALE GENOMIC DNA]</scope>
    <source>
        <strain evidence="3 4">KACC 16536</strain>
    </source>
</reference>
<feature type="compositionally biased region" description="Low complexity" evidence="1">
    <location>
        <begin position="31"/>
        <end position="48"/>
    </location>
</feature>